<keyword evidence="2" id="KW-1185">Reference proteome</keyword>
<proteinExistence type="predicted"/>
<evidence type="ECO:0000313" key="2">
    <source>
        <dbReference type="Proteomes" id="UP000001880"/>
    </source>
</evidence>
<organism evidence="1 2">
    <name type="scientific">Haliangium ochraceum (strain DSM 14365 / JCM 11303 / SMP-2)</name>
    <dbReference type="NCBI Taxonomy" id="502025"/>
    <lineage>
        <taxon>Bacteria</taxon>
        <taxon>Pseudomonadati</taxon>
        <taxon>Myxococcota</taxon>
        <taxon>Polyangia</taxon>
        <taxon>Haliangiales</taxon>
        <taxon>Kofleriaceae</taxon>
        <taxon>Haliangium</taxon>
    </lineage>
</organism>
<gene>
    <name evidence="1" type="ordered locus">Hoch_4005</name>
</gene>
<sequence>MRPACLLTVAGAALARVWIRDQRQTANDNALSK</sequence>
<reference evidence="1 2" key="1">
    <citation type="journal article" date="2010" name="Stand. Genomic Sci.">
        <title>Complete genome sequence of Haliangium ochraceum type strain (SMP-2).</title>
        <authorList>
            <consortium name="US DOE Joint Genome Institute (JGI-PGF)"/>
            <person name="Ivanova N."/>
            <person name="Daum C."/>
            <person name="Lang E."/>
            <person name="Abt B."/>
            <person name="Kopitz M."/>
            <person name="Saunders E."/>
            <person name="Lapidus A."/>
            <person name="Lucas S."/>
            <person name="Glavina Del Rio T."/>
            <person name="Nolan M."/>
            <person name="Tice H."/>
            <person name="Copeland A."/>
            <person name="Cheng J.F."/>
            <person name="Chen F."/>
            <person name="Bruce D."/>
            <person name="Goodwin L."/>
            <person name="Pitluck S."/>
            <person name="Mavromatis K."/>
            <person name="Pati A."/>
            <person name="Mikhailova N."/>
            <person name="Chen A."/>
            <person name="Palaniappan K."/>
            <person name="Land M."/>
            <person name="Hauser L."/>
            <person name="Chang Y.J."/>
            <person name="Jeffries C.D."/>
            <person name="Detter J.C."/>
            <person name="Brettin T."/>
            <person name="Rohde M."/>
            <person name="Goker M."/>
            <person name="Bristow J."/>
            <person name="Markowitz V."/>
            <person name="Eisen J.A."/>
            <person name="Hugenholtz P."/>
            <person name="Kyrpides N.C."/>
            <person name="Klenk H.P."/>
        </authorList>
    </citation>
    <scope>NUCLEOTIDE SEQUENCE [LARGE SCALE GENOMIC DNA]</scope>
    <source>
        <strain evidence="2">DSM 14365 / CIP 107738 / JCM 11303 / AJ 13395 / SMP-2</strain>
    </source>
</reference>
<dbReference type="KEGG" id="hoh:Hoch_4005"/>
<dbReference type="STRING" id="502025.Hoch_4005"/>
<dbReference type="HOGENOM" id="CLU_3382178_0_0_7"/>
<protein>
    <submittedName>
        <fullName evidence="1">Uncharacterized protein</fullName>
    </submittedName>
</protein>
<dbReference type="EMBL" id="CP001804">
    <property type="protein sequence ID" value="ACY16504.1"/>
    <property type="molecule type" value="Genomic_DNA"/>
</dbReference>
<dbReference type="AlphaFoldDB" id="D0LIC5"/>
<accession>D0LIC5</accession>
<evidence type="ECO:0000313" key="1">
    <source>
        <dbReference type="EMBL" id="ACY16504.1"/>
    </source>
</evidence>
<dbReference type="Proteomes" id="UP000001880">
    <property type="component" value="Chromosome"/>
</dbReference>
<name>D0LIC5_HALO1</name>